<dbReference type="AlphaFoldDB" id="A0A256G4Z1"/>
<sequence length="73" mass="7948">MNHFIQGAEIARAMVRNSAKTIILADHSKIGAPARSVFCAIKEISHLIVDKKAREAPDFSTLEKSISSVIVSK</sequence>
<dbReference type="InterPro" id="IPR014036">
    <property type="entry name" value="DeoR-like_C"/>
</dbReference>
<dbReference type="InterPro" id="IPR037171">
    <property type="entry name" value="NagB/RpiA_transferase-like"/>
</dbReference>
<gene>
    <name evidence="3" type="ORF">CEV34_4504</name>
    <name evidence="2" type="ORF">EHE22_06145</name>
</gene>
<feature type="domain" description="DeoR-like transcriptional repressor C-terminal sensor" evidence="1">
    <location>
        <begin position="6"/>
        <end position="51"/>
    </location>
</feature>
<dbReference type="SUPFAM" id="SSF100950">
    <property type="entry name" value="NagB/RpiA/CoA transferase-like"/>
    <property type="match status" value="1"/>
</dbReference>
<evidence type="ECO:0000313" key="4">
    <source>
        <dbReference type="Proteomes" id="UP000216188"/>
    </source>
</evidence>
<dbReference type="Pfam" id="PF00455">
    <property type="entry name" value="DeoRC"/>
    <property type="match status" value="1"/>
</dbReference>
<dbReference type="Proteomes" id="UP000216188">
    <property type="component" value="Unassembled WGS sequence"/>
</dbReference>
<evidence type="ECO:0000313" key="2">
    <source>
        <dbReference type="EMBL" id="NNV20010.1"/>
    </source>
</evidence>
<evidence type="ECO:0000313" key="5">
    <source>
        <dbReference type="Proteomes" id="UP000526233"/>
    </source>
</evidence>
<accession>A0A256G4Z1</accession>
<protein>
    <submittedName>
        <fullName evidence="3">DeoR C terminal sensor domain protein</fullName>
    </submittedName>
</protein>
<evidence type="ECO:0000259" key="1">
    <source>
        <dbReference type="Pfam" id="PF00455"/>
    </source>
</evidence>
<organism evidence="3 4">
    <name type="scientific">Brucella pseudogrignonensis</name>
    <dbReference type="NCBI Taxonomy" id="419475"/>
    <lineage>
        <taxon>Bacteria</taxon>
        <taxon>Pseudomonadati</taxon>
        <taxon>Pseudomonadota</taxon>
        <taxon>Alphaproteobacteria</taxon>
        <taxon>Hyphomicrobiales</taxon>
        <taxon>Brucellaceae</taxon>
        <taxon>Brucella/Ochrobactrum group</taxon>
        <taxon>Brucella</taxon>
    </lineage>
</organism>
<dbReference type="Proteomes" id="UP000526233">
    <property type="component" value="Unassembled WGS sequence"/>
</dbReference>
<keyword evidence="4" id="KW-1185">Reference proteome</keyword>
<proteinExistence type="predicted"/>
<reference evidence="2 5" key="2">
    <citation type="submission" date="2018-11" db="EMBL/GenBank/DDBJ databases">
        <title>Genome sequencing and analysis.</title>
        <authorList>
            <person name="Huang Y.-T."/>
        </authorList>
    </citation>
    <scope>NUCLEOTIDE SEQUENCE [LARGE SCALE GENOMIC DNA]</scope>
    <source>
        <strain evidence="2 5">SHIN</strain>
    </source>
</reference>
<reference evidence="3 4" key="1">
    <citation type="submission" date="2017-07" db="EMBL/GenBank/DDBJ databases">
        <title>Phylogenetic study on the rhizospheric bacterium Ochrobactrum sp. A44.</title>
        <authorList>
            <person name="Krzyzanowska D.M."/>
            <person name="Ossowicki A."/>
            <person name="Rajewska M."/>
            <person name="Maciag T."/>
            <person name="Kaczynski Z."/>
            <person name="Czerwicka M."/>
            <person name="Jafra S."/>
        </authorList>
    </citation>
    <scope>NUCLEOTIDE SEQUENCE [LARGE SCALE GENOMIC DNA]</scope>
    <source>
        <strain evidence="3 4">CCUG 30717</strain>
    </source>
</reference>
<dbReference type="EMBL" id="NNRM01000045">
    <property type="protein sequence ID" value="OYR22163.1"/>
    <property type="molecule type" value="Genomic_DNA"/>
</dbReference>
<evidence type="ECO:0000313" key="3">
    <source>
        <dbReference type="EMBL" id="OYR22163.1"/>
    </source>
</evidence>
<name>A0A256G4Z1_9HYPH</name>
<dbReference type="STRING" id="419475.A8A54_15760"/>
<comment type="caution">
    <text evidence="3">The sequence shown here is derived from an EMBL/GenBank/DDBJ whole genome shotgun (WGS) entry which is preliminary data.</text>
</comment>
<dbReference type="EMBL" id="PKQI01000001">
    <property type="protein sequence ID" value="NNV20010.1"/>
    <property type="molecule type" value="Genomic_DNA"/>
</dbReference>